<name>A0ACD1GYA3_9EURO</name>
<gene>
    <name evidence="1" type="ORF">BO66DRAFT_442337</name>
</gene>
<sequence>MPFTRHDYKQSVFKDQHQQDPPSCRKEDLNLASVIQMATSENPSDRRPAPDGLPLCTEKTPVPFEYWARDATQFERQLLEMPAAQDHPVAKAGDISCAYMPSDSQPHRVGKLIQQRGKVMMGQERCTRCAKDSFCPLLRQMAPSSNSKSPTPQAEPWAQSADSTSSMSETSTKPTSKILSAKTAPFYPTTPKLAFAQPATAQPRSNKGKTSSILDIISAEQVGRQDGPAQKTSLGVCVPDQAVQTQDEAFGNGSNKVPLLEPPPRLQGGMDKVTEADGRIMEAYYHRPYGGMYSGSVRTGDWHTLSTPDATAMPLPSCELLRMQVVLTRILRLSGEERNRELWTSREDGKEPEYQIEETR</sequence>
<accession>A0ACD1GYA3</accession>
<evidence type="ECO:0000313" key="2">
    <source>
        <dbReference type="Proteomes" id="UP000249661"/>
    </source>
</evidence>
<keyword evidence="2" id="KW-1185">Reference proteome</keyword>
<dbReference type="EMBL" id="KZ824985">
    <property type="protein sequence ID" value="RAH66122.1"/>
    <property type="molecule type" value="Genomic_DNA"/>
</dbReference>
<proteinExistence type="predicted"/>
<reference evidence="1" key="1">
    <citation type="submission" date="2018-02" db="EMBL/GenBank/DDBJ databases">
        <title>The genomes of Aspergillus section Nigri reveals drivers in fungal speciation.</title>
        <authorList>
            <consortium name="DOE Joint Genome Institute"/>
            <person name="Vesth T.C."/>
            <person name="Nybo J."/>
            <person name="Theobald S."/>
            <person name="Brandl J."/>
            <person name="Frisvad J.C."/>
            <person name="Nielsen K.F."/>
            <person name="Lyhne E.K."/>
            <person name="Kogle M.E."/>
            <person name="Kuo A."/>
            <person name="Riley R."/>
            <person name="Clum A."/>
            <person name="Nolan M."/>
            <person name="Lipzen A."/>
            <person name="Salamov A."/>
            <person name="Henrissat B."/>
            <person name="Wiebenga A."/>
            <person name="De vries R.P."/>
            <person name="Grigoriev I.V."/>
            <person name="Mortensen U.H."/>
            <person name="Andersen M.R."/>
            <person name="Baker S.E."/>
        </authorList>
    </citation>
    <scope>NUCLEOTIDE SEQUENCE</scope>
    <source>
        <strain evidence="1">CBS 121060</strain>
    </source>
</reference>
<organism evidence="1 2">
    <name type="scientific">Aspergillus aculeatinus CBS 121060</name>
    <dbReference type="NCBI Taxonomy" id="1448322"/>
    <lineage>
        <taxon>Eukaryota</taxon>
        <taxon>Fungi</taxon>
        <taxon>Dikarya</taxon>
        <taxon>Ascomycota</taxon>
        <taxon>Pezizomycotina</taxon>
        <taxon>Eurotiomycetes</taxon>
        <taxon>Eurotiomycetidae</taxon>
        <taxon>Eurotiales</taxon>
        <taxon>Aspergillaceae</taxon>
        <taxon>Aspergillus</taxon>
        <taxon>Aspergillus subgen. Circumdati</taxon>
    </lineage>
</organism>
<protein>
    <submittedName>
        <fullName evidence="1">Uncharacterized protein</fullName>
    </submittedName>
</protein>
<evidence type="ECO:0000313" key="1">
    <source>
        <dbReference type="EMBL" id="RAH66122.1"/>
    </source>
</evidence>
<dbReference type="Proteomes" id="UP000249661">
    <property type="component" value="Unassembled WGS sequence"/>
</dbReference>